<dbReference type="PANTHER" id="PTHR46948:SF1">
    <property type="entry name" value="RIBONUCLEASE P PROTEIN SUBUNIT P38"/>
    <property type="match status" value="1"/>
</dbReference>
<protein>
    <submittedName>
        <fullName evidence="3">Ribonucleases P/MRP protein subunit RPP38</fullName>
        <ecNumber evidence="3">3.1.26.5</ecNumber>
    </submittedName>
</protein>
<sequence>MAAPVLTPQQQQASLRANMPKPAKSAKPEKPKKVVIKHVLMNPYSNTTWPSLENEVEVSLIEKLATSFEKFAMPKEKAGLKRKHQVNEEVQKTKKKLRSLVVFGVNCVTKALEKDGLQLVITCKSANPPILTQHLIGLSKTRKCVAVCINNLSKTLSDTINIGSVAIGFLKTDDACEAELNFKELIDYVKSVVPKAWTENKKDEKVMKKDAGLKKSKKIGELKGDNRIESISKGNNPINIESGSENNRNKQEIEGNTNIMETSFSSSSNKIKPACPIVEQPAVTNSSVQDYSRFYVYKKDVKANTPSFGDDFIAFMSDSDVQSNSEEDEEVRKKTKKFKNIEADEYTEIDVRRMKQNENKKKSKKKIKKALKKQNK</sequence>
<proteinExistence type="predicted"/>
<feature type="region of interest" description="Disordered" evidence="1">
    <location>
        <begin position="352"/>
        <end position="376"/>
    </location>
</feature>
<feature type="compositionally biased region" description="Polar residues" evidence="1">
    <location>
        <begin position="232"/>
        <end position="246"/>
    </location>
</feature>
<dbReference type="Proteomes" id="UP000596742">
    <property type="component" value="Unassembled WGS sequence"/>
</dbReference>
<dbReference type="GO" id="GO:0005655">
    <property type="term" value="C:nucleolar ribonuclease P complex"/>
    <property type="evidence" value="ECO:0007669"/>
    <property type="project" value="InterPro"/>
</dbReference>
<keyword evidence="4" id="KW-1185">Reference proteome</keyword>
<dbReference type="InterPro" id="IPR042848">
    <property type="entry name" value="Rpp38"/>
</dbReference>
<dbReference type="GO" id="GO:0001650">
    <property type="term" value="C:fibrillar center"/>
    <property type="evidence" value="ECO:0007669"/>
    <property type="project" value="TreeGrafter"/>
</dbReference>
<feature type="region of interest" description="Disordered" evidence="1">
    <location>
        <begin position="318"/>
        <end position="337"/>
    </location>
</feature>
<evidence type="ECO:0000259" key="2">
    <source>
        <dbReference type="Pfam" id="PF01248"/>
    </source>
</evidence>
<dbReference type="SUPFAM" id="SSF55315">
    <property type="entry name" value="L30e-like"/>
    <property type="match status" value="1"/>
</dbReference>
<feature type="region of interest" description="Disordered" evidence="1">
    <location>
        <begin position="228"/>
        <end position="250"/>
    </location>
</feature>
<dbReference type="PANTHER" id="PTHR46948">
    <property type="entry name" value="RIBONUCLEASE P PROTEIN SUBUNIT P38"/>
    <property type="match status" value="1"/>
</dbReference>
<dbReference type="AlphaFoldDB" id="A0A8B6GN40"/>
<dbReference type="Pfam" id="PF01248">
    <property type="entry name" value="Ribosomal_L7Ae"/>
    <property type="match status" value="1"/>
</dbReference>
<evidence type="ECO:0000313" key="4">
    <source>
        <dbReference type="Proteomes" id="UP000596742"/>
    </source>
</evidence>
<dbReference type="GO" id="GO:0033204">
    <property type="term" value="F:ribonuclease P RNA binding"/>
    <property type="evidence" value="ECO:0007669"/>
    <property type="project" value="TreeGrafter"/>
</dbReference>
<dbReference type="EMBL" id="UYJE01008696">
    <property type="protein sequence ID" value="VDI66302.1"/>
    <property type="molecule type" value="Genomic_DNA"/>
</dbReference>
<dbReference type="InterPro" id="IPR004038">
    <property type="entry name" value="Ribosomal_eL8/eL30/eS12/Gad45"/>
</dbReference>
<dbReference type="OrthoDB" id="20109at2759"/>
<dbReference type="GO" id="GO:0004526">
    <property type="term" value="F:ribonuclease P activity"/>
    <property type="evidence" value="ECO:0007669"/>
    <property type="project" value="UniProtKB-EC"/>
</dbReference>
<name>A0A8B6GN40_MYTGA</name>
<keyword evidence="3" id="KW-0378">Hydrolase</keyword>
<accession>A0A8B6GN40</accession>
<evidence type="ECO:0000313" key="3">
    <source>
        <dbReference type="EMBL" id="VDI66302.1"/>
    </source>
</evidence>
<dbReference type="EC" id="3.1.26.5" evidence="3"/>
<feature type="domain" description="Ribosomal protein eL8/eL30/eS12/Gadd45" evidence="2">
    <location>
        <begin position="86"/>
        <end position="176"/>
    </location>
</feature>
<dbReference type="InterPro" id="IPR029064">
    <property type="entry name" value="Ribosomal_eL30-like_sf"/>
</dbReference>
<dbReference type="GO" id="GO:0000172">
    <property type="term" value="C:ribonuclease MRP complex"/>
    <property type="evidence" value="ECO:0007669"/>
    <property type="project" value="InterPro"/>
</dbReference>
<reference evidence="3" key="1">
    <citation type="submission" date="2018-11" db="EMBL/GenBank/DDBJ databases">
        <authorList>
            <person name="Alioto T."/>
            <person name="Alioto T."/>
        </authorList>
    </citation>
    <scope>NUCLEOTIDE SEQUENCE</scope>
</reference>
<organism evidence="3 4">
    <name type="scientific">Mytilus galloprovincialis</name>
    <name type="common">Mediterranean mussel</name>
    <dbReference type="NCBI Taxonomy" id="29158"/>
    <lineage>
        <taxon>Eukaryota</taxon>
        <taxon>Metazoa</taxon>
        <taxon>Spiralia</taxon>
        <taxon>Lophotrochozoa</taxon>
        <taxon>Mollusca</taxon>
        <taxon>Bivalvia</taxon>
        <taxon>Autobranchia</taxon>
        <taxon>Pteriomorphia</taxon>
        <taxon>Mytilida</taxon>
        <taxon>Mytiloidea</taxon>
        <taxon>Mytilidae</taxon>
        <taxon>Mytilinae</taxon>
        <taxon>Mytilus</taxon>
    </lineage>
</organism>
<comment type="caution">
    <text evidence="3">The sequence shown here is derived from an EMBL/GenBank/DDBJ whole genome shotgun (WGS) entry which is preliminary data.</text>
</comment>
<dbReference type="GO" id="GO:0001682">
    <property type="term" value="P:tRNA 5'-leader removal"/>
    <property type="evidence" value="ECO:0007669"/>
    <property type="project" value="InterPro"/>
</dbReference>
<dbReference type="Gene3D" id="3.30.1330.30">
    <property type="match status" value="1"/>
</dbReference>
<gene>
    <name evidence="3" type="ORF">MGAL_10B016692</name>
</gene>
<feature type="region of interest" description="Disordered" evidence="1">
    <location>
        <begin position="1"/>
        <end position="31"/>
    </location>
</feature>
<feature type="compositionally biased region" description="Basic residues" evidence="1">
    <location>
        <begin position="361"/>
        <end position="376"/>
    </location>
</feature>
<evidence type="ECO:0000256" key="1">
    <source>
        <dbReference type="SAM" id="MobiDB-lite"/>
    </source>
</evidence>